<dbReference type="OrthoDB" id="5480566at2"/>
<protein>
    <submittedName>
        <fullName evidence="3">Peptidase family S41</fullName>
    </submittedName>
</protein>
<keyword evidence="1" id="KW-0812">Transmembrane</keyword>
<name>A0A1G7UKZ4_9FLAO</name>
<dbReference type="SUPFAM" id="SSF52096">
    <property type="entry name" value="ClpP/crotonase"/>
    <property type="match status" value="1"/>
</dbReference>
<evidence type="ECO:0000259" key="2">
    <source>
        <dbReference type="Pfam" id="PF03572"/>
    </source>
</evidence>
<feature type="transmembrane region" description="Helical" evidence="1">
    <location>
        <begin position="12"/>
        <end position="32"/>
    </location>
</feature>
<dbReference type="STRING" id="454006.SAMN05421825_3470"/>
<dbReference type="Proteomes" id="UP000199203">
    <property type="component" value="Unassembled WGS sequence"/>
</dbReference>
<feature type="domain" description="Tail specific protease" evidence="2">
    <location>
        <begin position="257"/>
        <end position="450"/>
    </location>
</feature>
<keyword evidence="4" id="KW-1185">Reference proteome</keyword>
<dbReference type="EMBL" id="FNBH01000004">
    <property type="protein sequence ID" value="SDG48275.1"/>
    <property type="molecule type" value="Genomic_DNA"/>
</dbReference>
<dbReference type="Gene3D" id="3.90.226.10">
    <property type="entry name" value="2-enoyl-CoA Hydratase, Chain A, domain 1"/>
    <property type="match status" value="1"/>
</dbReference>
<dbReference type="AlphaFoldDB" id="A0A1G7UKZ4"/>
<organism evidence="3 4">
    <name type="scientific">Epilithonimonas hungarica</name>
    <dbReference type="NCBI Taxonomy" id="454006"/>
    <lineage>
        <taxon>Bacteria</taxon>
        <taxon>Pseudomonadati</taxon>
        <taxon>Bacteroidota</taxon>
        <taxon>Flavobacteriia</taxon>
        <taxon>Flavobacteriales</taxon>
        <taxon>Weeksellaceae</taxon>
        <taxon>Chryseobacterium group</taxon>
        <taxon>Epilithonimonas</taxon>
    </lineage>
</organism>
<sequence>MTMTDLSKQENYSIKTVLIIIIWISSTLNVFGQTKALKPDRKYPADSLRQWTTGLMDEISKKHPGFYRYTDKEKFGLLIDSTRQSIQDSLTQLQYYRKLKPLFAKIGCLHTGIELPEESKTYLNTSNNLLPLELFVDAKTHKVLVSKNYSDNKNIQIGGEVVSINETPISVILNKLLDAIPSNGYNQTEKILLLNYRFPFWYQEIIDAPQVFKVVLKLEGIEQTFELNGASKGVFPSLERLEKNYNLPLEFEVKNGIAILKIHSFADTAIKQSGQNFKKFIKEVFQTLQQQNIKNLIIDVRDNTGGTDDNAALLSSFFFDKTFRYWDKIEVTEAVAKEIKGVNKMFYKKPEENNGLYLWKKSWITKEFDYYEPQEPAKMNFRGNSYLLTNGLCLSSCADFTAVMSYNKKAVVVGQETGGGYQGNTSGMLSKATIPTGLVISIPLQKYTNAVDLNKNFGRGTIPNHETATTFENWINKEDVEMDYAIQLINKK</sequence>
<proteinExistence type="predicted"/>
<gene>
    <name evidence="3" type="ORF">SAMN05421825_3470</name>
</gene>
<evidence type="ECO:0000256" key="1">
    <source>
        <dbReference type="SAM" id="Phobius"/>
    </source>
</evidence>
<evidence type="ECO:0000313" key="4">
    <source>
        <dbReference type="Proteomes" id="UP000199203"/>
    </source>
</evidence>
<dbReference type="GO" id="GO:0008236">
    <property type="term" value="F:serine-type peptidase activity"/>
    <property type="evidence" value="ECO:0007669"/>
    <property type="project" value="InterPro"/>
</dbReference>
<dbReference type="Pfam" id="PF03572">
    <property type="entry name" value="Peptidase_S41"/>
    <property type="match status" value="1"/>
</dbReference>
<evidence type="ECO:0000313" key="3">
    <source>
        <dbReference type="EMBL" id="SDG48275.1"/>
    </source>
</evidence>
<dbReference type="InterPro" id="IPR005151">
    <property type="entry name" value="Tail-specific_protease"/>
</dbReference>
<accession>A0A1G7UKZ4</accession>
<dbReference type="PANTHER" id="PTHR32060:SF22">
    <property type="entry name" value="CARBOXYL-TERMINAL-PROCESSING PEPTIDASE 3, CHLOROPLASTIC"/>
    <property type="match status" value="1"/>
</dbReference>
<dbReference type="PANTHER" id="PTHR32060">
    <property type="entry name" value="TAIL-SPECIFIC PROTEASE"/>
    <property type="match status" value="1"/>
</dbReference>
<keyword evidence="1" id="KW-1133">Transmembrane helix</keyword>
<keyword evidence="1" id="KW-0472">Membrane</keyword>
<dbReference type="GO" id="GO:0004175">
    <property type="term" value="F:endopeptidase activity"/>
    <property type="evidence" value="ECO:0007669"/>
    <property type="project" value="TreeGrafter"/>
</dbReference>
<reference evidence="4" key="1">
    <citation type="submission" date="2016-10" db="EMBL/GenBank/DDBJ databases">
        <authorList>
            <person name="Varghese N."/>
            <person name="Submissions S."/>
        </authorList>
    </citation>
    <scope>NUCLEOTIDE SEQUENCE [LARGE SCALE GENOMIC DNA]</scope>
    <source>
        <strain evidence="4">DSM 19684</strain>
    </source>
</reference>
<dbReference type="GO" id="GO:0006508">
    <property type="term" value="P:proteolysis"/>
    <property type="evidence" value="ECO:0007669"/>
    <property type="project" value="InterPro"/>
</dbReference>
<dbReference type="InterPro" id="IPR029045">
    <property type="entry name" value="ClpP/crotonase-like_dom_sf"/>
</dbReference>